<proteinExistence type="predicted"/>
<sequence>MSAFIDTLADIDNVIGDAATSAPAAVMTCHTCGKPLTGSVSDDFCDEPCQTRWLASLAESSPYDGGQSPDEDQPEAAPVTPVASWLGAPPGVVSRAGHELLDAVTTFLNRFLRFPNEHCAPVVALWYAHTHLADRLYVTPRLILSSAEPGSGKTRVLEIGQYLVHKPEMTISMTTAAIFRLLLDGPVTLMFDEIDAVFSTRGGNNEDLRGLLNAGYKRSATIARCVGDAKSMNVQRFPVYAPVALAGIAGHMPATITSRAVTIHMRKAAYGDDPEEFLEEDVELEAAPLRAELAAWAGVVADQVATARPERPEGVRNRAAEIWRPLLALAEAAGGDWPARTRAACTHFVIDTATSQEESTGVQLLAALRDLFTAQGTDRMRTADILSALHALEEAQWSDMGDGKALNPQGLARELKRYDVKPVVFEPLNPGEKAGRGYVTFTTNGAQAQTGLADAWRRYLPPLPSAQA</sequence>
<evidence type="ECO:0000259" key="2">
    <source>
        <dbReference type="Pfam" id="PF12307"/>
    </source>
</evidence>
<organism evidence="3 4">
    <name type="scientific">Lentzea pudingi</name>
    <dbReference type="NCBI Taxonomy" id="1789439"/>
    <lineage>
        <taxon>Bacteria</taxon>
        <taxon>Bacillati</taxon>
        <taxon>Actinomycetota</taxon>
        <taxon>Actinomycetes</taxon>
        <taxon>Pseudonocardiales</taxon>
        <taxon>Pseudonocardiaceae</taxon>
        <taxon>Lentzea</taxon>
    </lineage>
</organism>
<accession>A0ABQ2ISZ8</accession>
<dbReference type="Proteomes" id="UP000597656">
    <property type="component" value="Unassembled WGS sequence"/>
</dbReference>
<dbReference type="RefSeq" id="WP_229694196.1">
    <property type="nucleotide sequence ID" value="NZ_BMNC01000022.1"/>
</dbReference>
<feature type="region of interest" description="Disordered" evidence="1">
    <location>
        <begin position="60"/>
        <end position="80"/>
    </location>
</feature>
<keyword evidence="4" id="KW-1185">Reference proteome</keyword>
<dbReference type="Pfam" id="PF12307">
    <property type="entry name" value="DUF3631"/>
    <property type="match status" value="1"/>
</dbReference>
<evidence type="ECO:0000313" key="4">
    <source>
        <dbReference type="Proteomes" id="UP000597656"/>
    </source>
</evidence>
<protein>
    <recommendedName>
        <fullName evidence="2">DUF3631 domain-containing protein</fullName>
    </recommendedName>
</protein>
<evidence type="ECO:0000313" key="3">
    <source>
        <dbReference type="EMBL" id="GGN25647.1"/>
    </source>
</evidence>
<dbReference type="EMBL" id="BMNC01000022">
    <property type="protein sequence ID" value="GGN25647.1"/>
    <property type="molecule type" value="Genomic_DNA"/>
</dbReference>
<reference evidence="4" key="1">
    <citation type="journal article" date="2019" name="Int. J. Syst. Evol. Microbiol.">
        <title>The Global Catalogue of Microorganisms (GCM) 10K type strain sequencing project: providing services to taxonomists for standard genome sequencing and annotation.</title>
        <authorList>
            <consortium name="The Broad Institute Genomics Platform"/>
            <consortium name="The Broad Institute Genome Sequencing Center for Infectious Disease"/>
            <person name="Wu L."/>
            <person name="Ma J."/>
        </authorList>
    </citation>
    <scope>NUCLEOTIDE SEQUENCE [LARGE SCALE GENOMIC DNA]</scope>
    <source>
        <strain evidence="4">CGMCC 4.7319</strain>
    </source>
</reference>
<evidence type="ECO:0000256" key="1">
    <source>
        <dbReference type="SAM" id="MobiDB-lite"/>
    </source>
</evidence>
<gene>
    <name evidence="3" type="ORF">GCM10011609_80090</name>
</gene>
<comment type="caution">
    <text evidence="3">The sequence shown here is derived from an EMBL/GenBank/DDBJ whole genome shotgun (WGS) entry which is preliminary data.</text>
</comment>
<feature type="domain" description="DUF3631" evidence="2">
    <location>
        <begin position="264"/>
        <end position="459"/>
    </location>
</feature>
<name>A0ABQ2ISZ8_9PSEU</name>
<dbReference type="InterPro" id="IPR022081">
    <property type="entry name" value="DUF3631"/>
</dbReference>